<dbReference type="SMART" id="SM01381">
    <property type="entry name" value="7TM_GPCR_Srsx"/>
    <property type="match status" value="1"/>
</dbReference>
<feature type="transmembrane region" description="Helical" evidence="10">
    <location>
        <begin position="25"/>
        <end position="50"/>
    </location>
</feature>
<keyword evidence="5 9" id="KW-0297">G-protein coupled receptor</keyword>
<dbReference type="PROSITE" id="PS00237">
    <property type="entry name" value="G_PROTEIN_RECEP_F1_1"/>
    <property type="match status" value="1"/>
</dbReference>
<evidence type="ECO:0000256" key="2">
    <source>
        <dbReference type="ARBA" id="ARBA00022475"/>
    </source>
</evidence>
<reference evidence="12" key="5">
    <citation type="submission" date="2025-09" db="UniProtKB">
        <authorList>
            <consortium name="Ensembl"/>
        </authorList>
    </citation>
    <scope>IDENTIFICATION</scope>
</reference>
<comment type="similarity">
    <text evidence="9">Belongs to the G-protein coupled receptor 1 family.</text>
</comment>
<feature type="transmembrane region" description="Helical" evidence="10">
    <location>
        <begin position="243"/>
        <end position="263"/>
    </location>
</feature>
<accession>A0A4W4FJ32</accession>
<dbReference type="GO" id="GO:0005886">
    <property type="term" value="C:plasma membrane"/>
    <property type="evidence" value="ECO:0007669"/>
    <property type="project" value="UniProtKB-SubCell"/>
</dbReference>
<evidence type="ECO:0000313" key="13">
    <source>
        <dbReference type="Proteomes" id="UP000314983"/>
    </source>
</evidence>
<evidence type="ECO:0000256" key="10">
    <source>
        <dbReference type="SAM" id="Phobius"/>
    </source>
</evidence>
<comment type="subcellular location">
    <subcellularLocation>
        <location evidence="1">Cell membrane</location>
        <topology evidence="1">Multi-pass membrane protein</topology>
    </subcellularLocation>
</comment>
<dbReference type="Gene3D" id="1.20.1070.10">
    <property type="entry name" value="Rhodopsin 7-helix transmembrane proteins"/>
    <property type="match status" value="1"/>
</dbReference>
<dbReference type="PROSITE" id="PS50262">
    <property type="entry name" value="G_PROTEIN_RECEP_F1_2"/>
    <property type="match status" value="1"/>
</dbReference>
<dbReference type="Ensembl" id="ENSEEET00000025180.2">
    <property type="protein sequence ID" value="ENSEEEP00000024893.2"/>
    <property type="gene ID" value="ENSEEEG00000026723.1"/>
</dbReference>
<keyword evidence="2" id="KW-1003">Cell membrane</keyword>
<evidence type="ECO:0000256" key="6">
    <source>
        <dbReference type="ARBA" id="ARBA00023136"/>
    </source>
</evidence>
<feature type="transmembrane region" description="Helical" evidence="10">
    <location>
        <begin position="283"/>
        <end position="303"/>
    </location>
</feature>
<dbReference type="PANTHER" id="PTHR24249">
    <property type="entry name" value="HISTAMINE RECEPTOR-RELATED G-PROTEIN COUPLED RECEPTOR"/>
    <property type="match status" value="1"/>
</dbReference>
<keyword evidence="4 10" id="KW-1133">Transmembrane helix</keyword>
<evidence type="ECO:0000256" key="7">
    <source>
        <dbReference type="ARBA" id="ARBA00023170"/>
    </source>
</evidence>
<feature type="transmembrane region" description="Helical" evidence="10">
    <location>
        <begin position="141"/>
        <end position="163"/>
    </location>
</feature>
<dbReference type="KEGG" id="eee:113592310"/>
<reference evidence="13" key="1">
    <citation type="journal article" date="2014" name="Science">
        <title>Nonhuman genetics. Genomic basis for the convergent evolution of electric organs.</title>
        <authorList>
            <person name="Gallant J.R."/>
            <person name="Traeger L.L."/>
            <person name="Volkening J.D."/>
            <person name="Moffett H."/>
            <person name="Chen P.H."/>
            <person name="Novina C.D."/>
            <person name="Phillips G.N.Jr."/>
            <person name="Anand R."/>
            <person name="Wells G.B."/>
            <person name="Pinch M."/>
            <person name="Guth R."/>
            <person name="Unguez G.A."/>
            <person name="Albert J.S."/>
            <person name="Zakon H.H."/>
            <person name="Samanta M.P."/>
            <person name="Sussman M.R."/>
        </authorList>
    </citation>
    <scope>NUCLEOTIDE SEQUENCE [LARGE SCALE GENOMIC DNA]</scope>
</reference>
<evidence type="ECO:0000256" key="1">
    <source>
        <dbReference type="ARBA" id="ARBA00004651"/>
    </source>
</evidence>
<keyword evidence="7 9" id="KW-0675">Receptor</keyword>
<keyword evidence="6 10" id="KW-0472">Membrane</keyword>
<dbReference type="Proteomes" id="UP000314983">
    <property type="component" value="Chromosome 8"/>
</dbReference>
<protein>
    <recommendedName>
        <fullName evidence="11">G-protein coupled receptors family 1 profile domain-containing protein</fullName>
    </recommendedName>
</protein>
<keyword evidence="8 9" id="KW-0807">Transducer</keyword>
<keyword evidence="13" id="KW-1185">Reference proteome</keyword>
<gene>
    <name evidence="12" type="primary">LOC113592310</name>
</gene>
<dbReference type="PRINTS" id="PR00237">
    <property type="entry name" value="GPCRRHODOPSN"/>
</dbReference>
<dbReference type="GeneID" id="113592310"/>
<dbReference type="InterPro" id="IPR050569">
    <property type="entry name" value="TAAR"/>
</dbReference>
<organism evidence="12 13">
    <name type="scientific">Electrophorus electricus</name>
    <name type="common">Electric eel</name>
    <name type="synonym">Gymnotus electricus</name>
    <dbReference type="NCBI Taxonomy" id="8005"/>
    <lineage>
        <taxon>Eukaryota</taxon>
        <taxon>Metazoa</taxon>
        <taxon>Chordata</taxon>
        <taxon>Craniata</taxon>
        <taxon>Vertebrata</taxon>
        <taxon>Euteleostomi</taxon>
        <taxon>Actinopterygii</taxon>
        <taxon>Neopterygii</taxon>
        <taxon>Teleostei</taxon>
        <taxon>Ostariophysi</taxon>
        <taxon>Gymnotiformes</taxon>
        <taxon>Gymnotoidei</taxon>
        <taxon>Gymnotidae</taxon>
        <taxon>Electrophorus</taxon>
    </lineage>
</organism>
<dbReference type="GeneTree" id="ENSGT01050000244823"/>
<dbReference type="InterPro" id="IPR000276">
    <property type="entry name" value="GPCR_Rhodpsn"/>
</dbReference>
<reference evidence="12" key="4">
    <citation type="submission" date="2025-08" db="UniProtKB">
        <authorList>
            <consortium name="Ensembl"/>
        </authorList>
    </citation>
    <scope>IDENTIFICATION</scope>
</reference>
<evidence type="ECO:0000256" key="9">
    <source>
        <dbReference type="RuleBase" id="RU000688"/>
    </source>
</evidence>
<dbReference type="OMA" id="ESCWIFR"/>
<evidence type="ECO:0000313" key="12">
    <source>
        <dbReference type="Ensembl" id="ENSEEEP00000024893.2"/>
    </source>
</evidence>
<dbReference type="SUPFAM" id="SSF81321">
    <property type="entry name" value="Family A G protein-coupled receptor-like"/>
    <property type="match status" value="1"/>
</dbReference>
<evidence type="ECO:0000259" key="11">
    <source>
        <dbReference type="PROSITE" id="PS50262"/>
    </source>
</evidence>
<sequence>MNLNQTNHCFGFSCPGRSVATAVYVLSYVSAAAVVLLTVCGNLFIIISVCHFTQLHTPTNMLILSLAVSDCLVGVCVIPGALIWMIESCWIFNTFYCVCFIVIAYFLTSMSIFNVTLIAVDRYFALSKPFVYTRTVSLRTMCFVVLFNWFVLLFYNIALQYFNEHFASLVMCPGDCFLVLDQVWSLVDLVLTFVFPLSVIIILYVLVFFIAKKHATAIRELNSHTRTQTSKNMSDSMKSERKAAKVLGILVSVFVACLLPYFVYTVLGNVTQIEVEHFQKVLMLVYLNSSINPVIYALFYPWFRRCVKLILTLQIFYTDSALINVL</sequence>
<evidence type="ECO:0000256" key="8">
    <source>
        <dbReference type="ARBA" id="ARBA00023224"/>
    </source>
</evidence>
<evidence type="ECO:0000256" key="4">
    <source>
        <dbReference type="ARBA" id="ARBA00022989"/>
    </source>
</evidence>
<name>A0A4W4FJ32_ELEEL</name>
<dbReference type="AlphaFoldDB" id="A0A4W4FJ32"/>
<dbReference type="GO" id="GO:0001594">
    <property type="term" value="F:trace-amine receptor activity"/>
    <property type="evidence" value="ECO:0007669"/>
    <property type="project" value="TreeGrafter"/>
</dbReference>
<evidence type="ECO:0000256" key="5">
    <source>
        <dbReference type="ARBA" id="ARBA00023040"/>
    </source>
</evidence>
<feature type="transmembrane region" description="Helical" evidence="10">
    <location>
        <begin position="90"/>
        <end position="120"/>
    </location>
</feature>
<feature type="transmembrane region" description="Helical" evidence="10">
    <location>
        <begin position="183"/>
        <end position="211"/>
    </location>
</feature>
<feature type="transmembrane region" description="Helical" evidence="10">
    <location>
        <begin position="62"/>
        <end position="84"/>
    </location>
</feature>
<dbReference type="Pfam" id="PF00001">
    <property type="entry name" value="7tm_1"/>
    <property type="match status" value="1"/>
</dbReference>
<reference evidence="12" key="3">
    <citation type="submission" date="2020-05" db="EMBL/GenBank/DDBJ databases">
        <title>Electrophorus electricus (electric eel) genome, fEleEle1, primary haplotype.</title>
        <authorList>
            <person name="Myers G."/>
            <person name="Meyer A."/>
            <person name="Fedrigo O."/>
            <person name="Formenti G."/>
            <person name="Rhie A."/>
            <person name="Tracey A."/>
            <person name="Sims Y."/>
            <person name="Jarvis E.D."/>
        </authorList>
    </citation>
    <scope>NUCLEOTIDE SEQUENCE [LARGE SCALE GENOMIC DNA]</scope>
</reference>
<dbReference type="InterPro" id="IPR017452">
    <property type="entry name" value="GPCR_Rhodpsn_7TM"/>
</dbReference>
<evidence type="ECO:0000256" key="3">
    <source>
        <dbReference type="ARBA" id="ARBA00022692"/>
    </source>
</evidence>
<feature type="domain" description="G-protein coupled receptors family 1 profile" evidence="11">
    <location>
        <begin position="41"/>
        <end position="296"/>
    </location>
</feature>
<proteinExistence type="inferred from homology"/>
<keyword evidence="3 9" id="KW-0812">Transmembrane</keyword>
<dbReference type="PANTHER" id="PTHR24249:SF381">
    <property type="entry name" value="TRACE AMINE ASSOCIATED RECEPTOR 19P-RELATED"/>
    <property type="match status" value="1"/>
</dbReference>
<reference evidence="13" key="2">
    <citation type="journal article" date="2017" name="Sci. Adv.">
        <title>A tail of two voltages: Proteomic comparison of the three electric organs of the electric eel.</title>
        <authorList>
            <person name="Traeger L.L."/>
            <person name="Sabat G."/>
            <person name="Barrett-Wilt G.A."/>
            <person name="Wells G.B."/>
            <person name="Sussman M.R."/>
        </authorList>
    </citation>
    <scope>NUCLEOTIDE SEQUENCE [LARGE SCALE GENOMIC DNA]</scope>
</reference>
<dbReference type="RefSeq" id="XP_026888946.2">
    <property type="nucleotide sequence ID" value="XM_027033145.2"/>
</dbReference>